<evidence type="ECO:0000313" key="2">
    <source>
        <dbReference type="Proteomes" id="UP000651475"/>
    </source>
</evidence>
<dbReference type="Proteomes" id="UP000651475">
    <property type="component" value="Unassembled WGS sequence"/>
</dbReference>
<comment type="caution">
    <text evidence="1">The sequence shown here is derived from an EMBL/GenBank/DDBJ whole genome shotgun (WGS) entry which is preliminary data.</text>
</comment>
<gene>
    <name evidence="1" type="ORF">H8S65_01990</name>
</gene>
<dbReference type="EMBL" id="JACOOJ010000002">
    <property type="protein sequence ID" value="MBC5631550.1"/>
    <property type="molecule type" value="Genomic_DNA"/>
</dbReference>
<organism evidence="1 2">
    <name type="scientific">Parabacteroides hominis</name>
    <dbReference type="NCBI Taxonomy" id="2763057"/>
    <lineage>
        <taxon>Bacteria</taxon>
        <taxon>Pseudomonadati</taxon>
        <taxon>Bacteroidota</taxon>
        <taxon>Bacteroidia</taxon>
        <taxon>Bacteroidales</taxon>
        <taxon>Tannerellaceae</taxon>
        <taxon>Parabacteroides</taxon>
    </lineage>
</organism>
<dbReference type="InterPro" id="IPR045724">
    <property type="entry name" value="DUF6078"/>
</dbReference>
<keyword evidence="2" id="KW-1185">Reference proteome</keyword>
<name>A0ABR7DKB1_9BACT</name>
<dbReference type="Pfam" id="PF19555">
    <property type="entry name" value="DUF6078"/>
    <property type="match status" value="1"/>
</dbReference>
<accession>A0ABR7DKB1</accession>
<sequence>MMIKFDYSQVPYNYGACAADNCPKSSTCLQHLALEHAPAKPAFLLTLSPAAIKNIKGDCKYYRPNIEIRYAKGFLNLIGSLKVNAAQTFRCRLISHFGRKNYYLARKGEWLIHPTEQQYIIKQAKELGLETNDYFDGYIDGYDW</sequence>
<protein>
    <submittedName>
        <fullName evidence="1">Uncharacterized protein</fullName>
    </submittedName>
</protein>
<evidence type="ECO:0000313" key="1">
    <source>
        <dbReference type="EMBL" id="MBC5631550.1"/>
    </source>
</evidence>
<reference evidence="1 2" key="1">
    <citation type="submission" date="2020-08" db="EMBL/GenBank/DDBJ databases">
        <title>Genome public.</title>
        <authorList>
            <person name="Liu C."/>
            <person name="Sun Q."/>
        </authorList>
    </citation>
    <scope>NUCLEOTIDE SEQUENCE [LARGE SCALE GENOMIC DNA]</scope>
    <source>
        <strain evidence="1 2">NSJ-79</strain>
    </source>
</reference>
<proteinExistence type="predicted"/>